<comment type="caution">
    <text evidence="2">The sequence shown here is derived from an EMBL/GenBank/DDBJ whole genome shotgun (WGS) entry which is preliminary data.</text>
</comment>
<dbReference type="EMBL" id="JAEKJR010000001">
    <property type="protein sequence ID" value="MBN8429726.1"/>
    <property type="molecule type" value="Genomic_DNA"/>
</dbReference>
<reference evidence="2 3" key="1">
    <citation type="submission" date="2020-12" db="EMBL/GenBank/DDBJ databases">
        <title>Oil enriched cultivation method for isolating marine PHA-producing bacteria.</title>
        <authorList>
            <person name="Zheng W."/>
            <person name="Yu S."/>
            <person name="Huang Y."/>
        </authorList>
    </citation>
    <scope>NUCLEOTIDE SEQUENCE [LARGE SCALE GENOMIC DNA]</scope>
    <source>
        <strain evidence="2 3">SN0-2</strain>
    </source>
</reference>
<name>A0ABS3E342_9GAMM</name>
<dbReference type="Proteomes" id="UP000664293">
    <property type="component" value="Unassembled WGS sequence"/>
</dbReference>
<sequence length="77" mass="8140">MQPVAAVSLVFTLVVGAILWIQVLRMSFAASSGLGVLAILCPPIPLVLLLADHRRRRTLLPLLLLVAGLSSIVALNS</sequence>
<keyword evidence="1" id="KW-1133">Transmembrane helix</keyword>
<evidence type="ECO:0000313" key="3">
    <source>
        <dbReference type="Proteomes" id="UP000664293"/>
    </source>
</evidence>
<feature type="transmembrane region" description="Helical" evidence="1">
    <location>
        <begin position="26"/>
        <end position="51"/>
    </location>
</feature>
<organism evidence="2 3">
    <name type="scientific">Microbulbifer salipaludis</name>
    <dbReference type="NCBI Taxonomy" id="187980"/>
    <lineage>
        <taxon>Bacteria</taxon>
        <taxon>Pseudomonadati</taxon>
        <taxon>Pseudomonadota</taxon>
        <taxon>Gammaproteobacteria</taxon>
        <taxon>Cellvibrionales</taxon>
        <taxon>Microbulbiferaceae</taxon>
        <taxon>Microbulbifer</taxon>
    </lineage>
</organism>
<proteinExistence type="predicted"/>
<feature type="transmembrane region" description="Helical" evidence="1">
    <location>
        <begin position="58"/>
        <end position="75"/>
    </location>
</feature>
<evidence type="ECO:0000313" key="2">
    <source>
        <dbReference type="EMBL" id="MBN8429726.1"/>
    </source>
</evidence>
<evidence type="ECO:0000256" key="1">
    <source>
        <dbReference type="SAM" id="Phobius"/>
    </source>
</evidence>
<protein>
    <submittedName>
        <fullName evidence="2">Uncharacterized protein</fullName>
    </submittedName>
</protein>
<gene>
    <name evidence="2" type="ORF">JF535_02555</name>
</gene>
<keyword evidence="1" id="KW-0472">Membrane</keyword>
<keyword evidence="3" id="KW-1185">Reference proteome</keyword>
<dbReference type="RefSeq" id="WP_206998688.1">
    <property type="nucleotide sequence ID" value="NZ_JAEKJR010000001.1"/>
</dbReference>
<accession>A0ABS3E342</accession>
<keyword evidence="1" id="KW-0812">Transmembrane</keyword>